<dbReference type="InterPro" id="IPR011990">
    <property type="entry name" value="TPR-like_helical_dom_sf"/>
</dbReference>
<evidence type="ECO:0000313" key="2">
    <source>
        <dbReference type="EMBL" id="OXY82114.1"/>
    </source>
</evidence>
<keyword evidence="3" id="KW-1185">Reference proteome</keyword>
<sequence length="616" mass="69901">MSEVSKSQKPGKNKKKRRQKKPHQVALRRYNSTALATTTEGNLLPNEPQLYLQAILLWHAGDWQALAKLDAALLKHHPQHIELTSFKAVAHFQLGELDTARALLSELPRKNRNTVRILISGAFNSLARARAALSHMQKARQHFDKAASAGSIVENQVLGQARWYQQLAQLGINSAWSQCNTIDKPGFTVKTIGQVALGDAWAGNTVNTVIFRHHGIFSHNGWQYTAFYVDQHTLRVIQRNLNNNELLQSDIKGDYNIKDAHNSISLGMDRDGYIHISYDHHGSQLKYRRSLAPECIANWSDEVAMTGERESKVTYPAFLMPSEKAPLQLLYRDGNHQKGSAFIKQYHEAEQCWKDSDTAILSGAANHPWTSNAYWNHPVRDHNGNLHLSFVWRTHAIGEEQQINNLNICYAQSFDNGNSWHSSNLKPFQLPMTQVNAEVIWPVSPASNLINQCSMAVDSHNRPHIVFYANDAEGIVQYQHLWFNGKKWKHQIISNRTMPFNLCGGGTLRIPISRPDIVIDSNDNVFVIYRGDLTADRMTTLYLKAPEYDYSPKNQQIIHNEPLGLAEPVIDKPRWQQEETLSLFIQSNEQPDHDIGHADIAKPVYLIDFELSTQAT</sequence>
<dbReference type="EMBL" id="NBIM01000001">
    <property type="protein sequence ID" value="OXY82114.1"/>
    <property type="molecule type" value="Genomic_DNA"/>
</dbReference>
<dbReference type="Pfam" id="PF15892">
    <property type="entry name" value="BNR_4"/>
    <property type="match status" value="1"/>
</dbReference>
<gene>
    <name evidence="2" type="ORF">B6S08_00835</name>
</gene>
<dbReference type="Pfam" id="PF14559">
    <property type="entry name" value="TPR_19"/>
    <property type="match status" value="1"/>
</dbReference>
<feature type="compositionally biased region" description="Basic residues" evidence="1">
    <location>
        <begin position="9"/>
        <end position="23"/>
    </location>
</feature>
<dbReference type="Gene3D" id="1.25.40.10">
    <property type="entry name" value="Tetratricopeptide repeat domain"/>
    <property type="match status" value="1"/>
</dbReference>
<dbReference type="OrthoDB" id="9801609at2"/>
<dbReference type="AlphaFoldDB" id="A0A233RFG1"/>
<dbReference type="SUPFAM" id="SSF48452">
    <property type="entry name" value="TPR-like"/>
    <property type="match status" value="1"/>
</dbReference>
<dbReference type="RefSeq" id="WP_094198893.1">
    <property type="nucleotide sequence ID" value="NZ_NBIM01000001.1"/>
</dbReference>
<feature type="region of interest" description="Disordered" evidence="1">
    <location>
        <begin position="1"/>
        <end position="25"/>
    </location>
</feature>
<accession>A0A233RFG1</accession>
<name>A0A233RFG1_9GAMM</name>
<organism evidence="2 3">
    <name type="scientific">Oceanimonas doudoroffii</name>
    <dbReference type="NCBI Taxonomy" id="84158"/>
    <lineage>
        <taxon>Bacteria</taxon>
        <taxon>Pseudomonadati</taxon>
        <taxon>Pseudomonadota</taxon>
        <taxon>Gammaproteobacteria</taxon>
        <taxon>Aeromonadales</taxon>
        <taxon>Aeromonadaceae</taxon>
        <taxon>Oceanimonas</taxon>
    </lineage>
</organism>
<reference evidence="2 3" key="1">
    <citation type="submission" date="2017-08" db="EMBL/GenBank/DDBJ databases">
        <title>A Genome Sequence of Oceanimonas doudoroffii ATCC 27123T.</title>
        <authorList>
            <person name="Brennan M.A."/>
            <person name="Maclea K.S."/>
            <person name="Mcclelland W.D."/>
            <person name="Trachtenberg A.M."/>
        </authorList>
    </citation>
    <scope>NUCLEOTIDE SEQUENCE [LARGE SCALE GENOMIC DNA]</scope>
    <source>
        <strain evidence="2 3">ATCC 27123</strain>
    </source>
</reference>
<dbReference type="Proteomes" id="UP000242757">
    <property type="component" value="Unassembled WGS sequence"/>
</dbReference>
<evidence type="ECO:0000256" key="1">
    <source>
        <dbReference type="SAM" id="MobiDB-lite"/>
    </source>
</evidence>
<dbReference type="SUPFAM" id="SSF50939">
    <property type="entry name" value="Sialidases"/>
    <property type="match status" value="1"/>
</dbReference>
<evidence type="ECO:0000313" key="3">
    <source>
        <dbReference type="Proteomes" id="UP000242757"/>
    </source>
</evidence>
<protein>
    <submittedName>
        <fullName evidence="2">Uncharacterized protein</fullName>
    </submittedName>
</protein>
<proteinExistence type="predicted"/>
<comment type="caution">
    <text evidence="2">The sequence shown here is derived from an EMBL/GenBank/DDBJ whole genome shotgun (WGS) entry which is preliminary data.</text>
</comment>
<dbReference type="InterPro" id="IPR036278">
    <property type="entry name" value="Sialidase_sf"/>
</dbReference>